<organism evidence="10">
    <name type="scientific">Thelazia callipaeda</name>
    <name type="common">Oriental eyeworm</name>
    <name type="synonym">Parasitic nematode</name>
    <dbReference type="NCBI Taxonomy" id="103827"/>
    <lineage>
        <taxon>Eukaryota</taxon>
        <taxon>Metazoa</taxon>
        <taxon>Ecdysozoa</taxon>
        <taxon>Nematoda</taxon>
        <taxon>Chromadorea</taxon>
        <taxon>Rhabditida</taxon>
        <taxon>Spirurina</taxon>
        <taxon>Spiruromorpha</taxon>
        <taxon>Thelazioidea</taxon>
        <taxon>Thelaziidae</taxon>
        <taxon>Thelazia</taxon>
    </lineage>
</organism>
<dbReference type="GO" id="GO:0004722">
    <property type="term" value="F:protein serine/threonine phosphatase activity"/>
    <property type="evidence" value="ECO:0007669"/>
    <property type="project" value="UniProtKB-EC"/>
</dbReference>
<dbReference type="AlphaFoldDB" id="A0A0N5D483"/>
<dbReference type="Gene3D" id="3.90.190.10">
    <property type="entry name" value="Protein tyrosine phosphatase superfamily"/>
    <property type="match status" value="1"/>
</dbReference>
<dbReference type="InterPro" id="IPR000340">
    <property type="entry name" value="Dual-sp_phosphatase_cat-dom"/>
</dbReference>
<evidence type="ECO:0000256" key="5">
    <source>
        <dbReference type="ARBA" id="ARBA00048336"/>
    </source>
</evidence>
<keyword evidence="9" id="KW-1185">Reference proteome</keyword>
<dbReference type="STRING" id="103827.A0A0N5D483"/>
<dbReference type="InterPro" id="IPR029021">
    <property type="entry name" value="Prot-tyrosine_phosphatase-like"/>
</dbReference>
<evidence type="ECO:0000256" key="1">
    <source>
        <dbReference type="ARBA" id="ARBA00008601"/>
    </source>
</evidence>
<keyword evidence="2" id="KW-0378">Hydrolase</keyword>
<protein>
    <submittedName>
        <fullName evidence="10">Dual specificity protein phosphatase 22</fullName>
    </submittedName>
</protein>
<dbReference type="PANTHER" id="PTHR45948:SF2">
    <property type="entry name" value="DUAL SPECIFICITY PROTEIN PHOSPHATASE"/>
    <property type="match status" value="1"/>
</dbReference>
<keyword evidence="3" id="KW-0904">Protein phosphatase</keyword>
<dbReference type="SMART" id="SM00195">
    <property type="entry name" value="DSPc"/>
    <property type="match status" value="1"/>
</dbReference>
<feature type="domain" description="Tyrosine specific protein phosphatases" evidence="7">
    <location>
        <begin position="93"/>
        <end position="151"/>
    </location>
</feature>
<accession>A0A0N5D483</accession>
<dbReference type="OMA" id="CDMSYAA"/>
<dbReference type="GO" id="GO:0005829">
    <property type="term" value="C:cytosol"/>
    <property type="evidence" value="ECO:0007669"/>
    <property type="project" value="TreeGrafter"/>
</dbReference>
<comment type="catalytic activity">
    <reaction evidence="5">
        <text>O-phospho-L-threonyl-[protein] + H2O = L-threonyl-[protein] + phosphate</text>
        <dbReference type="Rhea" id="RHEA:47004"/>
        <dbReference type="Rhea" id="RHEA-COMP:11060"/>
        <dbReference type="Rhea" id="RHEA-COMP:11605"/>
        <dbReference type="ChEBI" id="CHEBI:15377"/>
        <dbReference type="ChEBI" id="CHEBI:30013"/>
        <dbReference type="ChEBI" id="CHEBI:43474"/>
        <dbReference type="ChEBI" id="CHEBI:61977"/>
        <dbReference type="EC" id="3.1.3.16"/>
    </reaction>
</comment>
<dbReference type="GO" id="GO:0004725">
    <property type="term" value="F:protein tyrosine phosphatase activity"/>
    <property type="evidence" value="ECO:0007669"/>
    <property type="project" value="TreeGrafter"/>
</dbReference>
<evidence type="ECO:0000256" key="2">
    <source>
        <dbReference type="ARBA" id="ARBA00022801"/>
    </source>
</evidence>
<reference evidence="10" key="1">
    <citation type="submission" date="2017-02" db="UniProtKB">
        <authorList>
            <consortium name="WormBaseParasite"/>
        </authorList>
    </citation>
    <scope>IDENTIFICATION</scope>
</reference>
<dbReference type="WBParaSite" id="TCLT_0000777001-mRNA-1">
    <property type="protein sequence ID" value="TCLT_0000777001-mRNA-1"/>
    <property type="gene ID" value="TCLT_0000777001"/>
</dbReference>
<name>A0A0N5D483_THECL</name>
<gene>
    <name evidence="8" type="ORF">TCLT_LOCUS7759</name>
</gene>
<sequence length="213" mass="23530">MNSTQDEVRSSRKLWMASLQGGSFRESYGMSKILPYLYLGSLRDANDVEQLDANEISHVVSIHELSGCANNVLKDRDVLHIRVADASEANIREHFAETAAFIHRARLSKKSVLVHCIAGVSRSVCIVASYLIVACDLGYAAALAYIVSKRPCANPNFGFRMQLADYAQENASSEAFSLKAQFTSEECDDLKEADKQFLSNYCTASLLDKTMVS</sequence>
<reference evidence="8 9" key="2">
    <citation type="submission" date="2018-11" db="EMBL/GenBank/DDBJ databases">
        <authorList>
            <consortium name="Pathogen Informatics"/>
        </authorList>
    </citation>
    <scope>NUCLEOTIDE SEQUENCE [LARGE SCALE GENOMIC DNA]</scope>
</reference>
<dbReference type="PROSITE" id="PS50054">
    <property type="entry name" value="TYR_PHOSPHATASE_DUAL"/>
    <property type="match status" value="1"/>
</dbReference>
<dbReference type="SUPFAM" id="SSF52799">
    <property type="entry name" value="(Phosphotyrosine protein) phosphatases II"/>
    <property type="match status" value="1"/>
</dbReference>
<evidence type="ECO:0000313" key="8">
    <source>
        <dbReference type="EMBL" id="VDN05243.1"/>
    </source>
</evidence>
<evidence type="ECO:0000313" key="9">
    <source>
        <dbReference type="Proteomes" id="UP000276776"/>
    </source>
</evidence>
<dbReference type="GO" id="GO:0007165">
    <property type="term" value="P:signal transduction"/>
    <property type="evidence" value="ECO:0007669"/>
    <property type="project" value="TreeGrafter"/>
</dbReference>
<feature type="domain" description="Tyrosine-protein phosphatase" evidence="6">
    <location>
        <begin position="29"/>
        <end position="172"/>
    </location>
</feature>
<dbReference type="PROSITE" id="PS50056">
    <property type="entry name" value="TYR_PHOSPHATASE_2"/>
    <property type="match status" value="1"/>
</dbReference>
<dbReference type="InterPro" id="IPR000387">
    <property type="entry name" value="Tyr_Pase_dom"/>
</dbReference>
<dbReference type="InterPro" id="IPR020422">
    <property type="entry name" value="TYR_PHOSPHATASE_DUAL_dom"/>
</dbReference>
<dbReference type="OrthoDB" id="9979246at2759"/>
<comment type="similarity">
    <text evidence="1">Belongs to the protein-tyrosine phosphatase family. Non-receptor class dual specificity subfamily.</text>
</comment>
<evidence type="ECO:0000259" key="7">
    <source>
        <dbReference type="PROSITE" id="PS50056"/>
    </source>
</evidence>
<evidence type="ECO:0000259" key="6">
    <source>
        <dbReference type="PROSITE" id="PS50054"/>
    </source>
</evidence>
<dbReference type="PANTHER" id="PTHR45948">
    <property type="entry name" value="DUAL SPECIFICITY PROTEIN PHOSPHATASE DDB_G0269404-RELATED"/>
    <property type="match status" value="1"/>
</dbReference>
<evidence type="ECO:0000256" key="3">
    <source>
        <dbReference type="ARBA" id="ARBA00022912"/>
    </source>
</evidence>
<comment type="catalytic activity">
    <reaction evidence="4">
        <text>O-phospho-L-seryl-[protein] + H2O = L-seryl-[protein] + phosphate</text>
        <dbReference type="Rhea" id="RHEA:20629"/>
        <dbReference type="Rhea" id="RHEA-COMP:9863"/>
        <dbReference type="Rhea" id="RHEA-COMP:11604"/>
        <dbReference type="ChEBI" id="CHEBI:15377"/>
        <dbReference type="ChEBI" id="CHEBI:29999"/>
        <dbReference type="ChEBI" id="CHEBI:43474"/>
        <dbReference type="ChEBI" id="CHEBI:83421"/>
        <dbReference type="EC" id="3.1.3.16"/>
    </reaction>
</comment>
<evidence type="ECO:0000256" key="4">
    <source>
        <dbReference type="ARBA" id="ARBA00047761"/>
    </source>
</evidence>
<proteinExistence type="inferred from homology"/>
<dbReference type="Pfam" id="PF00782">
    <property type="entry name" value="DSPc"/>
    <property type="match status" value="1"/>
</dbReference>
<dbReference type="EMBL" id="UYYF01004542">
    <property type="protein sequence ID" value="VDN05243.1"/>
    <property type="molecule type" value="Genomic_DNA"/>
</dbReference>
<dbReference type="Proteomes" id="UP000276776">
    <property type="component" value="Unassembled WGS sequence"/>
</dbReference>
<evidence type="ECO:0000313" key="10">
    <source>
        <dbReference type="WBParaSite" id="TCLT_0000777001-mRNA-1"/>
    </source>
</evidence>